<sequence>MDAAGSIPTDQNGRGTYEVELPNYTFTFHDAELAPPSGACAENYGRYVHRELRQPPRHFVINVDNGGHFFIASHGIRIQAAANTMTAWLPNLWHCMSLHAGEPDPTMPIEGYCSRGLAIVTSQHPKVFRAYKEGRLSHQDALGSLMAGGALNTEEEE</sequence>
<gene>
    <name evidence="1" type="ORF">NP233_g2995</name>
</gene>
<evidence type="ECO:0000313" key="2">
    <source>
        <dbReference type="Proteomes" id="UP001213000"/>
    </source>
</evidence>
<keyword evidence="2" id="KW-1185">Reference proteome</keyword>
<protein>
    <submittedName>
        <fullName evidence="1">Uncharacterized protein</fullName>
    </submittedName>
</protein>
<name>A0AAD5W167_9AGAR</name>
<proteinExistence type="predicted"/>
<dbReference type="AlphaFoldDB" id="A0AAD5W167"/>
<organism evidence="1 2">
    <name type="scientific">Leucocoprinus birnbaumii</name>
    <dbReference type="NCBI Taxonomy" id="56174"/>
    <lineage>
        <taxon>Eukaryota</taxon>
        <taxon>Fungi</taxon>
        <taxon>Dikarya</taxon>
        <taxon>Basidiomycota</taxon>
        <taxon>Agaricomycotina</taxon>
        <taxon>Agaricomycetes</taxon>
        <taxon>Agaricomycetidae</taxon>
        <taxon>Agaricales</taxon>
        <taxon>Agaricineae</taxon>
        <taxon>Agaricaceae</taxon>
        <taxon>Leucocoprinus</taxon>
    </lineage>
</organism>
<evidence type="ECO:0000313" key="1">
    <source>
        <dbReference type="EMBL" id="KAJ3572583.1"/>
    </source>
</evidence>
<accession>A0AAD5W167</accession>
<dbReference type="Proteomes" id="UP001213000">
    <property type="component" value="Unassembled WGS sequence"/>
</dbReference>
<comment type="caution">
    <text evidence="1">The sequence shown here is derived from an EMBL/GenBank/DDBJ whole genome shotgun (WGS) entry which is preliminary data.</text>
</comment>
<reference evidence="1" key="1">
    <citation type="submission" date="2022-07" db="EMBL/GenBank/DDBJ databases">
        <title>Genome Sequence of Leucocoprinus birnbaumii.</title>
        <authorList>
            <person name="Buettner E."/>
        </authorList>
    </citation>
    <scope>NUCLEOTIDE SEQUENCE</scope>
    <source>
        <strain evidence="1">VT141</strain>
    </source>
</reference>
<dbReference type="EMBL" id="JANIEX010000137">
    <property type="protein sequence ID" value="KAJ3572583.1"/>
    <property type="molecule type" value="Genomic_DNA"/>
</dbReference>